<dbReference type="AlphaFoldDB" id="E5Y5B1"/>
<dbReference type="EMBL" id="ADCP02000001">
    <property type="protein sequence ID" value="EFV44878.1"/>
    <property type="molecule type" value="Genomic_DNA"/>
</dbReference>
<reference evidence="4 5" key="1">
    <citation type="submission" date="2010-10" db="EMBL/GenBank/DDBJ databases">
        <authorList>
            <consortium name="The Broad Institute Genome Sequencing Platform"/>
            <person name="Ward D."/>
            <person name="Earl A."/>
            <person name="Feldgarden M."/>
            <person name="Young S.K."/>
            <person name="Gargeya S."/>
            <person name="Zeng Q."/>
            <person name="Alvarado L."/>
            <person name="Berlin A."/>
            <person name="Bochicchio J."/>
            <person name="Chapman S.B."/>
            <person name="Chen Z."/>
            <person name="Freedman E."/>
            <person name="Gellesch M."/>
            <person name="Goldberg J."/>
            <person name="Griggs A."/>
            <person name="Gujja S."/>
            <person name="Heilman E."/>
            <person name="Heiman D."/>
            <person name="Howarth C."/>
            <person name="Mehta T."/>
            <person name="Neiman D."/>
            <person name="Pearson M."/>
            <person name="Roberts A."/>
            <person name="Saif S."/>
            <person name="Shea T."/>
            <person name="Shenoy N."/>
            <person name="Sisk P."/>
            <person name="Stolte C."/>
            <person name="Sykes S."/>
            <person name="White J."/>
            <person name="Yandava C."/>
            <person name="Allen-Vercoe E."/>
            <person name="Sibley C."/>
            <person name="Ambrose C.E."/>
            <person name="Strauss J."/>
            <person name="Daigneault M."/>
            <person name="Haas B."/>
            <person name="Nusbaum C."/>
            <person name="Birren B."/>
        </authorList>
    </citation>
    <scope>NUCLEOTIDE SEQUENCE [LARGE SCALE GENOMIC DNA]</scope>
    <source>
        <strain evidence="4 5">3_1_6</strain>
    </source>
</reference>
<dbReference type="eggNOG" id="COG0486">
    <property type="taxonomic scope" value="Bacteria"/>
</dbReference>
<evidence type="ECO:0000259" key="2">
    <source>
        <dbReference type="Pfam" id="PF18128"/>
    </source>
</evidence>
<dbReference type="InterPro" id="IPR041606">
    <property type="entry name" value="HydF_dimer"/>
</dbReference>
<dbReference type="Gene3D" id="3.40.50.11410">
    <property type="match status" value="1"/>
</dbReference>
<sequence length="432" mass="46451">MLDAPKGLRLHIGLFGRRNVGKSSLLNALAAQSVSIVSNTPGTTTDPVEKTLEFAPLGPVVFLDTAGLDDEGELGTQRTERTLAVLPRTDMALVVTAENVWGHYEETIVSRLREQAIPFLVVMNKTESSVASKDRLPDAMRGLPMVCASAKTGEGLETIRRELVRLSPGESLHEAQLVADLLPEKGVVILVVPIDSGAPKGRLILPQVQTIRDALDGRKLCLVVTEGELGAAFACLKEPPALVVCDSQVVRRVALETPQSVPLTTFSILMARLKGDLPLLAAGAAAIGNLKPGDSVLMMEACSHHPQQDDIGRIKIPRLLQQYAGGELRFDMCAGKSLTDCPGSYDLIVHCGGCTLTRRQMLGRLRSAQSRGIPMTNYGVAISFTQGVLKRVLTPFPDALAACEPAHETCHDAQSKTNKESGWRGYIFIGPR</sequence>
<dbReference type="InterPro" id="IPR005225">
    <property type="entry name" value="Small_GTP-bd"/>
</dbReference>
<dbReference type="InterPro" id="IPR023873">
    <property type="entry name" value="FeFe-hyd_GTPase_HydF"/>
</dbReference>
<dbReference type="GeneID" id="78086501"/>
<dbReference type="Pfam" id="PF18133">
    <property type="entry name" value="HydF_tetramer"/>
    <property type="match status" value="1"/>
</dbReference>
<evidence type="ECO:0000313" key="5">
    <source>
        <dbReference type="Proteomes" id="UP000006034"/>
    </source>
</evidence>
<dbReference type="STRING" id="563192.HMPREF0179_01374"/>
<dbReference type="NCBIfam" id="TIGR00231">
    <property type="entry name" value="small_GTP"/>
    <property type="match status" value="1"/>
</dbReference>
<comment type="caution">
    <text evidence="4">The sequence shown here is derived from an EMBL/GenBank/DDBJ whole genome shotgun (WGS) entry which is preliminary data.</text>
</comment>
<reference evidence="4 5" key="2">
    <citation type="submission" date="2013-04" db="EMBL/GenBank/DDBJ databases">
        <title>The Genome Sequence of Bilophila wadsworthia 3_1_6.</title>
        <authorList>
            <consortium name="The Broad Institute Genomics Platform"/>
            <person name="Earl A."/>
            <person name="Ward D."/>
            <person name="Feldgarden M."/>
            <person name="Gevers D."/>
            <person name="Sibley C."/>
            <person name="Strauss J."/>
            <person name="Allen-Vercoe E."/>
            <person name="Walker B."/>
            <person name="Young S."/>
            <person name="Zeng Q."/>
            <person name="Gargeya S."/>
            <person name="Fitzgerald M."/>
            <person name="Haas B."/>
            <person name="Abouelleil A."/>
            <person name="Allen A.W."/>
            <person name="Alvarado L."/>
            <person name="Arachchi H.M."/>
            <person name="Berlin A.M."/>
            <person name="Chapman S.B."/>
            <person name="Gainer-Dewar J."/>
            <person name="Goldberg J."/>
            <person name="Griggs A."/>
            <person name="Gujja S."/>
            <person name="Hansen M."/>
            <person name="Howarth C."/>
            <person name="Imamovic A."/>
            <person name="Ireland A."/>
            <person name="Larimer J."/>
            <person name="McCowan C."/>
            <person name="Murphy C."/>
            <person name="Pearson M."/>
            <person name="Poon T.W."/>
            <person name="Priest M."/>
            <person name="Roberts A."/>
            <person name="Saif S."/>
            <person name="Shea T."/>
            <person name="Sisk P."/>
            <person name="Sykes S."/>
            <person name="Wortman J."/>
            <person name="Nusbaum C."/>
            <person name="Birren B."/>
        </authorList>
    </citation>
    <scope>NUCLEOTIDE SEQUENCE [LARGE SCALE GENOMIC DNA]</scope>
    <source>
        <strain evidence="4 5">3_1_6</strain>
    </source>
</reference>
<feature type="domain" description="Hydrogen maturase F dimerization" evidence="2">
    <location>
        <begin position="177"/>
        <end position="275"/>
    </location>
</feature>
<feature type="domain" description="G" evidence="1">
    <location>
        <begin position="12"/>
        <end position="125"/>
    </location>
</feature>
<dbReference type="Gene3D" id="3.40.50.11420">
    <property type="match status" value="1"/>
</dbReference>
<accession>E5Y5B1</accession>
<gene>
    <name evidence="4" type="ORF">HMPREF0179_01374</name>
</gene>
<dbReference type="CDD" id="cd00880">
    <property type="entry name" value="Era_like"/>
    <property type="match status" value="1"/>
</dbReference>
<dbReference type="InterPro" id="IPR040644">
    <property type="entry name" value="HydF_tetramer"/>
</dbReference>
<name>E5Y5B1_BILW3</name>
<dbReference type="GO" id="GO:0002098">
    <property type="term" value="P:tRNA wobble uridine modification"/>
    <property type="evidence" value="ECO:0007669"/>
    <property type="project" value="TreeGrafter"/>
</dbReference>
<dbReference type="GO" id="GO:0005525">
    <property type="term" value="F:GTP binding"/>
    <property type="evidence" value="ECO:0007669"/>
    <property type="project" value="InterPro"/>
</dbReference>
<dbReference type="RefSeq" id="WP_005026502.1">
    <property type="nucleotide sequence ID" value="NZ_KE150238.1"/>
</dbReference>
<dbReference type="GO" id="GO:0030488">
    <property type="term" value="P:tRNA methylation"/>
    <property type="evidence" value="ECO:0007669"/>
    <property type="project" value="TreeGrafter"/>
</dbReference>
<dbReference type="Proteomes" id="UP000006034">
    <property type="component" value="Unassembled WGS sequence"/>
</dbReference>
<dbReference type="PANTHER" id="PTHR42714">
    <property type="entry name" value="TRNA MODIFICATION GTPASE GTPBP3"/>
    <property type="match status" value="1"/>
</dbReference>
<protein>
    <submittedName>
        <fullName evidence="4">[FeFe] hydrogenase H-cluster maturation GTPase HydF</fullName>
    </submittedName>
</protein>
<dbReference type="PANTHER" id="PTHR42714:SF6">
    <property type="entry name" value="TRANSLATION INITIATION FACTOR IF-2"/>
    <property type="match status" value="1"/>
</dbReference>
<dbReference type="OrthoDB" id="9811338at2"/>
<proteinExistence type="predicted"/>
<evidence type="ECO:0000313" key="4">
    <source>
        <dbReference type="EMBL" id="EFV44878.1"/>
    </source>
</evidence>
<dbReference type="Pfam" id="PF18128">
    <property type="entry name" value="HydF_dimer"/>
    <property type="match status" value="1"/>
</dbReference>
<dbReference type="GO" id="GO:0005737">
    <property type="term" value="C:cytoplasm"/>
    <property type="evidence" value="ECO:0007669"/>
    <property type="project" value="TreeGrafter"/>
</dbReference>
<dbReference type="SUPFAM" id="SSF52540">
    <property type="entry name" value="P-loop containing nucleoside triphosphate hydrolases"/>
    <property type="match status" value="1"/>
</dbReference>
<dbReference type="Pfam" id="PF01926">
    <property type="entry name" value="MMR_HSR1"/>
    <property type="match status" value="1"/>
</dbReference>
<keyword evidence="5" id="KW-1185">Reference proteome</keyword>
<dbReference type="InterPro" id="IPR006073">
    <property type="entry name" value="GTP-bd"/>
</dbReference>
<feature type="domain" description="Hydrogen maturase F tetramerization" evidence="3">
    <location>
        <begin position="281"/>
        <end position="395"/>
    </location>
</feature>
<evidence type="ECO:0000259" key="1">
    <source>
        <dbReference type="Pfam" id="PF01926"/>
    </source>
</evidence>
<organism evidence="4 5">
    <name type="scientific">Bilophila wadsworthia (strain 3_1_6)</name>
    <dbReference type="NCBI Taxonomy" id="563192"/>
    <lineage>
        <taxon>Bacteria</taxon>
        <taxon>Pseudomonadati</taxon>
        <taxon>Thermodesulfobacteriota</taxon>
        <taxon>Desulfovibrionia</taxon>
        <taxon>Desulfovibrionales</taxon>
        <taxon>Desulfovibrionaceae</taxon>
        <taxon>Bilophila</taxon>
    </lineage>
</organism>
<dbReference type="Gene3D" id="3.40.50.300">
    <property type="entry name" value="P-loop containing nucleotide triphosphate hydrolases"/>
    <property type="match status" value="1"/>
</dbReference>
<dbReference type="NCBIfam" id="TIGR03918">
    <property type="entry name" value="GTP_HydF"/>
    <property type="match status" value="1"/>
</dbReference>
<dbReference type="HOGENOM" id="CLU_042017_0_0_7"/>
<evidence type="ECO:0000259" key="3">
    <source>
        <dbReference type="Pfam" id="PF18133"/>
    </source>
</evidence>
<dbReference type="InterPro" id="IPR027417">
    <property type="entry name" value="P-loop_NTPase"/>
</dbReference>